<dbReference type="Proteomes" id="UP000499080">
    <property type="component" value="Unassembled WGS sequence"/>
</dbReference>
<name>A0A4Y2DVA8_ARAVE</name>
<organism evidence="2 3">
    <name type="scientific">Araneus ventricosus</name>
    <name type="common">Orbweaver spider</name>
    <name type="synonym">Epeira ventricosa</name>
    <dbReference type="NCBI Taxonomy" id="182803"/>
    <lineage>
        <taxon>Eukaryota</taxon>
        <taxon>Metazoa</taxon>
        <taxon>Ecdysozoa</taxon>
        <taxon>Arthropoda</taxon>
        <taxon>Chelicerata</taxon>
        <taxon>Arachnida</taxon>
        <taxon>Araneae</taxon>
        <taxon>Araneomorphae</taxon>
        <taxon>Entelegynae</taxon>
        <taxon>Araneoidea</taxon>
        <taxon>Araneidae</taxon>
        <taxon>Araneus</taxon>
    </lineage>
</organism>
<keyword evidence="1" id="KW-0472">Membrane</keyword>
<evidence type="ECO:0000256" key="1">
    <source>
        <dbReference type="SAM" id="Phobius"/>
    </source>
</evidence>
<dbReference type="AlphaFoldDB" id="A0A4Y2DVA8"/>
<keyword evidence="1" id="KW-1133">Transmembrane helix</keyword>
<dbReference type="EMBL" id="BGPR01000434">
    <property type="protein sequence ID" value="GBM19936.1"/>
    <property type="molecule type" value="Genomic_DNA"/>
</dbReference>
<evidence type="ECO:0000313" key="3">
    <source>
        <dbReference type="Proteomes" id="UP000499080"/>
    </source>
</evidence>
<reference evidence="2 3" key="1">
    <citation type="journal article" date="2019" name="Sci. Rep.">
        <title>Orb-weaving spider Araneus ventricosus genome elucidates the spidroin gene catalogue.</title>
        <authorList>
            <person name="Kono N."/>
            <person name="Nakamura H."/>
            <person name="Ohtoshi R."/>
            <person name="Moran D.A.P."/>
            <person name="Shinohara A."/>
            <person name="Yoshida Y."/>
            <person name="Fujiwara M."/>
            <person name="Mori M."/>
            <person name="Tomita M."/>
            <person name="Arakawa K."/>
        </authorList>
    </citation>
    <scope>NUCLEOTIDE SEQUENCE [LARGE SCALE GENOMIC DNA]</scope>
</reference>
<evidence type="ECO:0000313" key="2">
    <source>
        <dbReference type="EMBL" id="GBM19936.1"/>
    </source>
</evidence>
<sequence>MVRDEHYFGPLPRRRSNFNFGQNVETLLPVSLLSHSVCKRMMNSFCGRLLTWLLGAGMSVGVPSFVAFLDSSSAASSPTPAFLPANAGNLTEIIRRKC</sequence>
<keyword evidence="3" id="KW-1185">Reference proteome</keyword>
<keyword evidence="1" id="KW-0812">Transmembrane</keyword>
<gene>
    <name evidence="2" type="ORF">AVEN_164885_1</name>
</gene>
<accession>A0A4Y2DVA8</accession>
<feature type="transmembrane region" description="Helical" evidence="1">
    <location>
        <begin position="49"/>
        <end position="69"/>
    </location>
</feature>
<comment type="caution">
    <text evidence="2">The sequence shown here is derived from an EMBL/GenBank/DDBJ whole genome shotgun (WGS) entry which is preliminary data.</text>
</comment>
<proteinExistence type="predicted"/>
<protein>
    <submittedName>
        <fullName evidence="2">Uncharacterized protein</fullName>
    </submittedName>
</protein>